<feature type="region of interest" description="Disordered" evidence="7">
    <location>
        <begin position="1"/>
        <end position="28"/>
    </location>
</feature>
<evidence type="ECO:0000313" key="9">
    <source>
        <dbReference type="EMBL" id="BDS09676.1"/>
    </source>
</evidence>
<dbReference type="Pfam" id="PF00648">
    <property type="entry name" value="Peptidase_C2"/>
    <property type="match status" value="2"/>
</dbReference>
<dbReference type="InterPro" id="IPR001300">
    <property type="entry name" value="Peptidase_C2_calpain_cat"/>
</dbReference>
<feature type="compositionally biased region" description="Basic and acidic residues" evidence="7">
    <location>
        <begin position="1"/>
        <end position="11"/>
    </location>
</feature>
<protein>
    <submittedName>
        <fullName evidence="9">C2 family cysteine protease</fullName>
    </submittedName>
</protein>
<dbReference type="PROSITE" id="PS00139">
    <property type="entry name" value="THIOL_PROTEASE_CYS"/>
    <property type="match status" value="1"/>
</dbReference>
<dbReference type="PROSITE" id="PS50203">
    <property type="entry name" value="CALPAIN_CAT"/>
    <property type="match status" value="1"/>
</dbReference>
<feature type="active site" evidence="5">
    <location>
        <position position="445"/>
    </location>
</feature>
<feature type="active site" evidence="5">
    <location>
        <position position="724"/>
    </location>
</feature>
<gene>
    <name evidence="9" type="ORF">AsAng_0003800</name>
</gene>
<evidence type="ECO:0000256" key="3">
    <source>
        <dbReference type="ARBA" id="ARBA00022801"/>
    </source>
</evidence>
<comment type="similarity">
    <text evidence="1">Belongs to the peptidase C2 family.</text>
</comment>
<evidence type="ECO:0000313" key="10">
    <source>
        <dbReference type="Proteomes" id="UP001060919"/>
    </source>
</evidence>
<sequence length="804" mass="89205">MDYLEHQKQDNKTASVNNNAQELQSTSSIVDQSIDGVKETEWAKKIQESDGVKTEKSWQNDIAKAEKQALKPNKTGIPDDLKAKMEQLSGFDLSNVRVHYNSDKPAEVGALAYTKGMDIYISTGNEKYLEHELWHVIQQIKGEAKATGEINGEKIDTRKDIEDKADQKADEVQNVSLDDTAPTVEPSVPAPIMQQQAVIQRKPSRVKKQAPLFKDIPAKFIPENKEIWPLIKAQVAIYENLGDEDIKKQTASIAKIQELLNKIVYNKAIAQKQLKQEEENNLQVLLSLINAEEKEVKASKGTLTVSDEEASINASDPTISKKISIDDTSGGAFKKDTDIVDSSEKKVDQGKKGKVGVILQKWDDKDSTVKKATYQKITKEDEAKAGKNYQNIKDGYVKKDNIEPTKRVQKNDKVKYQEQGDALESPLFPHPPTMQDIKQGRLGDCYLLAAMASIANKDASHFVKHIKDQGNGKVTVKLYKAANTPINVTINKSTVVTKGNWIGYGGGEDEYASEALWVQMYEKAYVAAGFHGGEGELPVDQMSYGLIEGGSSGVALTHLTGKTDATHVPIQNNSDQIPEELFSVIKTFKDKISQNEYLLLLTILPTLQEMASNVFVSEDLLEGILQKISNDFGTKDKPNIVKLKKETIDIMIKEIQSKELITGALGSGKYTKKEMDLFNNIKEKLEAGKIMTISTKEKIFDDGEEYELGKSGGEPKVKGLAGNHAYSLLDFAPKKPKKGDTLSLKIRNPWGEYGRSYIDPETKEPIDISSGKAWKGAERKADDNGEFWVDLADVMACCSGYNFI</sequence>
<dbReference type="InterPro" id="IPR025295">
    <property type="entry name" value="eCIS_core_dom"/>
</dbReference>
<dbReference type="Proteomes" id="UP001060919">
    <property type="component" value="Chromosome"/>
</dbReference>
<dbReference type="InterPro" id="IPR022684">
    <property type="entry name" value="Calpain_cysteine_protease"/>
</dbReference>
<evidence type="ECO:0000256" key="6">
    <source>
        <dbReference type="SAM" id="Coils"/>
    </source>
</evidence>
<dbReference type="EMBL" id="AP026867">
    <property type="protein sequence ID" value="BDS09676.1"/>
    <property type="molecule type" value="Genomic_DNA"/>
</dbReference>
<name>A0A915YAU3_9BACT</name>
<evidence type="ECO:0000256" key="2">
    <source>
        <dbReference type="ARBA" id="ARBA00022670"/>
    </source>
</evidence>
<dbReference type="Pfam" id="PF13699">
    <property type="entry name" value="eCIS_core"/>
    <property type="match status" value="1"/>
</dbReference>
<keyword evidence="2 5" id="KW-0645">Protease</keyword>
<dbReference type="RefSeq" id="WP_264791043.1">
    <property type="nucleotide sequence ID" value="NZ_AP026867.1"/>
</dbReference>
<keyword evidence="6" id="KW-0175">Coiled coil</keyword>
<dbReference type="SMART" id="SM00230">
    <property type="entry name" value="CysPc"/>
    <property type="match status" value="1"/>
</dbReference>
<keyword evidence="10" id="KW-1185">Reference proteome</keyword>
<evidence type="ECO:0000256" key="7">
    <source>
        <dbReference type="SAM" id="MobiDB-lite"/>
    </source>
</evidence>
<organism evidence="9 10">
    <name type="scientific">Aureispira anguillae</name>
    <dbReference type="NCBI Taxonomy" id="2864201"/>
    <lineage>
        <taxon>Bacteria</taxon>
        <taxon>Pseudomonadati</taxon>
        <taxon>Bacteroidota</taxon>
        <taxon>Saprospiria</taxon>
        <taxon>Saprospirales</taxon>
        <taxon>Saprospiraceae</taxon>
        <taxon>Aureispira</taxon>
    </lineage>
</organism>
<evidence type="ECO:0000256" key="5">
    <source>
        <dbReference type="PROSITE-ProRule" id="PRU00239"/>
    </source>
</evidence>
<dbReference type="PANTHER" id="PTHR10183">
    <property type="entry name" value="CALPAIN"/>
    <property type="match status" value="1"/>
</dbReference>
<dbReference type="AlphaFoldDB" id="A0A915YAU3"/>
<evidence type="ECO:0000256" key="1">
    <source>
        <dbReference type="ARBA" id="ARBA00007623"/>
    </source>
</evidence>
<feature type="coiled-coil region" evidence="6">
    <location>
        <begin position="260"/>
        <end position="295"/>
    </location>
</feature>
<accession>A0A915YAU3</accession>
<dbReference type="GO" id="GO:0006508">
    <property type="term" value="P:proteolysis"/>
    <property type="evidence" value="ECO:0007669"/>
    <property type="project" value="UniProtKB-KW"/>
</dbReference>
<feature type="compositionally biased region" description="Polar residues" evidence="7">
    <location>
        <begin position="12"/>
        <end position="28"/>
    </location>
</feature>
<dbReference type="GO" id="GO:0004198">
    <property type="term" value="F:calcium-dependent cysteine-type endopeptidase activity"/>
    <property type="evidence" value="ECO:0007669"/>
    <property type="project" value="InterPro"/>
</dbReference>
<feature type="active site" evidence="5">
    <location>
        <position position="748"/>
    </location>
</feature>
<dbReference type="Gene3D" id="3.90.70.10">
    <property type="entry name" value="Cysteine proteinases"/>
    <property type="match status" value="1"/>
</dbReference>
<dbReference type="InterPro" id="IPR038765">
    <property type="entry name" value="Papain-like_cys_pep_sf"/>
</dbReference>
<dbReference type="KEGG" id="aup:AsAng_0003800"/>
<feature type="domain" description="Calpain catalytic" evidence="8">
    <location>
        <begin position="410"/>
        <end position="795"/>
    </location>
</feature>
<evidence type="ECO:0000259" key="8">
    <source>
        <dbReference type="PROSITE" id="PS50203"/>
    </source>
</evidence>
<proteinExistence type="inferred from homology"/>
<reference evidence="9" key="1">
    <citation type="submission" date="2022-09" db="EMBL/GenBank/DDBJ databases">
        <title>Aureispira anguillicida sp. nov., isolated from Leptocephalus of Japanese eel Anguilla japonica.</title>
        <authorList>
            <person name="Yuasa K."/>
            <person name="Mekata T."/>
            <person name="Ikunari K."/>
        </authorList>
    </citation>
    <scope>NUCLEOTIDE SEQUENCE</scope>
    <source>
        <strain evidence="9">EL160426</strain>
    </source>
</reference>
<keyword evidence="4 5" id="KW-0788">Thiol protease</keyword>
<keyword evidence="3 5" id="KW-0378">Hydrolase</keyword>
<dbReference type="InterPro" id="IPR000169">
    <property type="entry name" value="Pept_cys_AS"/>
</dbReference>
<evidence type="ECO:0000256" key="4">
    <source>
        <dbReference type="ARBA" id="ARBA00022807"/>
    </source>
</evidence>
<dbReference type="PANTHER" id="PTHR10183:SF379">
    <property type="entry name" value="CALPAIN-5"/>
    <property type="match status" value="1"/>
</dbReference>
<dbReference type="SUPFAM" id="SSF54001">
    <property type="entry name" value="Cysteine proteinases"/>
    <property type="match status" value="1"/>
</dbReference>